<evidence type="ECO:0000256" key="2">
    <source>
        <dbReference type="SAM" id="SignalP"/>
    </source>
</evidence>
<dbReference type="Proteomes" id="UP001085076">
    <property type="component" value="Miscellaneous, Linkage group lg09"/>
</dbReference>
<proteinExistence type="predicted"/>
<feature type="chain" id="PRO_5039655568" evidence="2">
    <location>
        <begin position="28"/>
        <end position="76"/>
    </location>
</feature>
<organism evidence="3 4">
    <name type="scientific">Dioscorea zingiberensis</name>
    <dbReference type="NCBI Taxonomy" id="325984"/>
    <lineage>
        <taxon>Eukaryota</taxon>
        <taxon>Viridiplantae</taxon>
        <taxon>Streptophyta</taxon>
        <taxon>Embryophyta</taxon>
        <taxon>Tracheophyta</taxon>
        <taxon>Spermatophyta</taxon>
        <taxon>Magnoliopsida</taxon>
        <taxon>Liliopsida</taxon>
        <taxon>Dioscoreales</taxon>
        <taxon>Dioscoreaceae</taxon>
        <taxon>Dioscorea</taxon>
    </lineage>
</organism>
<reference evidence="3" key="2">
    <citation type="journal article" date="2022" name="Hortic Res">
        <title>The genome of Dioscorea zingiberensis sheds light on the biosynthesis, origin and evolution of the medicinally important diosgenin saponins.</title>
        <authorList>
            <person name="Li Y."/>
            <person name="Tan C."/>
            <person name="Li Z."/>
            <person name="Guo J."/>
            <person name="Li S."/>
            <person name="Chen X."/>
            <person name="Wang C."/>
            <person name="Dai X."/>
            <person name="Yang H."/>
            <person name="Song W."/>
            <person name="Hou L."/>
            <person name="Xu J."/>
            <person name="Tong Z."/>
            <person name="Xu A."/>
            <person name="Yuan X."/>
            <person name="Wang W."/>
            <person name="Yang Q."/>
            <person name="Chen L."/>
            <person name="Sun Z."/>
            <person name="Wang K."/>
            <person name="Pan B."/>
            <person name="Chen J."/>
            <person name="Bao Y."/>
            <person name="Liu F."/>
            <person name="Qi X."/>
            <person name="Gang D.R."/>
            <person name="Wen J."/>
            <person name="Li J."/>
        </authorList>
    </citation>
    <scope>NUCLEOTIDE SEQUENCE</scope>
    <source>
        <strain evidence="3">Dzin_1.0</strain>
    </source>
</reference>
<reference evidence="3" key="1">
    <citation type="submission" date="2021-03" db="EMBL/GenBank/DDBJ databases">
        <authorList>
            <person name="Li Z."/>
            <person name="Yang C."/>
        </authorList>
    </citation>
    <scope>NUCLEOTIDE SEQUENCE</scope>
    <source>
        <strain evidence="3">Dzin_1.0</strain>
        <tissue evidence="3">Leaf</tissue>
    </source>
</reference>
<gene>
    <name evidence="3" type="ORF">J5N97_029341</name>
</gene>
<feature type="compositionally biased region" description="Low complexity" evidence="1">
    <location>
        <begin position="20"/>
        <end position="60"/>
    </location>
</feature>
<feature type="signal peptide" evidence="2">
    <location>
        <begin position="1"/>
        <end position="27"/>
    </location>
</feature>
<evidence type="ECO:0000313" key="4">
    <source>
        <dbReference type="Proteomes" id="UP001085076"/>
    </source>
</evidence>
<keyword evidence="4" id="KW-1185">Reference proteome</keyword>
<feature type="region of interest" description="Disordered" evidence="1">
    <location>
        <begin position="20"/>
        <end position="76"/>
    </location>
</feature>
<sequence>MGSPTGAGVLTLLALAWPLSTPGPARQAAPPPGSSLARLSFSSTSPGSSPLASLSSSASSELPNTDRNLKTIPTAS</sequence>
<comment type="caution">
    <text evidence="3">The sequence shown here is derived from an EMBL/GenBank/DDBJ whole genome shotgun (WGS) entry which is preliminary data.</text>
</comment>
<dbReference type="AlphaFoldDB" id="A0A9D5H5I9"/>
<dbReference type="EMBL" id="JAGGNH010000009">
    <property type="protein sequence ID" value="KAJ0964219.1"/>
    <property type="molecule type" value="Genomic_DNA"/>
</dbReference>
<evidence type="ECO:0000256" key="1">
    <source>
        <dbReference type="SAM" id="MobiDB-lite"/>
    </source>
</evidence>
<protein>
    <submittedName>
        <fullName evidence="3">Uncharacterized protein</fullName>
    </submittedName>
</protein>
<accession>A0A9D5H5I9</accession>
<evidence type="ECO:0000313" key="3">
    <source>
        <dbReference type="EMBL" id="KAJ0964219.1"/>
    </source>
</evidence>
<keyword evidence="2" id="KW-0732">Signal</keyword>
<name>A0A9D5H5I9_9LILI</name>
<feature type="compositionally biased region" description="Polar residues" evidence="1">
    <location>
        <begin position="61"/>
        <end position="76"/>
    </location>
</feature>